<evidence type="ECO:0000313" key="1">
    <source>
        <dbReference type="EMBL" id="KPL92069.1"/>
    </source>
</evidence>
<sequence length="216" mass="23745">VTELAEVVIDEAGILSNAMQFVALVAHCFERTSVSRDSRCLITNAEKLLRLVDNVTELAEVVIDEAGILSNAMQFVALVAHCFERTSVSRDSRCLITNAEKLLRLVDNDDRVFRQLKPFMRIIEGNPGGFKPFELGIESADVVIEDSAIFLRSLDINFFDGVQGFAVALQASAKNEHGLPLNRAELSDRTGGFVHAGNNSASYDGSKHDVYSNVHF</sequence>
<reference evidence="1 2" key="1">
    <citation type="submission" date="2015-08" db="EMBL/GenBank/DDBJ databases">
        <title>Draft Genome Sequence of Vibrio splendidus UCD-SED7.</title>
        <authorList>
            <person name="Lee R.D."/>
            <person name="Lang J.M."/>
            <person name="Coil D.A."/>
            <person name="Jospin G."/>
            <person name="Eisen J.A."/>
        </authorList>
    </citation>
    <scope>NUCLEOTIDE SEQUENCE [LARGE SCALE GENOMIC DNA]</scope>
    <source>
        <strain evidence="1 2">UCD-SED7</strain>
    </source>
</reference>
<organism evidence="1 2">
    <name type="scientific">Vibrio splendidus</name>
    <dbReference type="NCBI Taxonomy" id="29497"/>
    <lineage>
        <taxon>Bacteria</taxon>
        <taxon>Pseudomonadati</taxon>
        <taxon>Pseudomonadota</taxon>
        <taxon>Gammaproteobacteria</taxon>
        <taxon>Vibrionales</taxon>
        <taxon>Vibrionaceae</taxon>
        <taxon>Vibrio</taxon>
    </lineage>
</organism>
<dbReference type="Proteomes" id="UP000050463">
    <property type="component" value="Unassembled WGS sequence"/>
</dbReference>
<protein>
    <submittedName>
        <fullName evidence="1">Uncharacterized protein</fullName>
    </submittedName>
</protein>
<evidence type="ECO:0000313" key="2">
    <source>
        <dbReference type="Proteomes" id="UP000050463"/>
    </source>
</evidence>
<name>A0A837NQH1_VIBSP</name>
<feature type="non-terminal residue" evidence="1">
    <location>
        <position position="1"/>
    </location>
</feature>
<accession>A0A837NQH1</accession>
<gene>
    <name evidence="1" type="ORF">AN168_23490</name>
</gene>
<dbReference type="EMBL" id="LIZK01000043">
    <property type="protein sequence ID" value="KPL92069.1"/>
    <property type="molecule type" value="Genomic_DNA"/>
</dbReference>
<proteinExistence type="predicted"/>
<comment type="caution">
    <text evidence="1">The sequence shown here is derived from an EMBL/GenBank/DDBJ whole genome shotgun (WGS) entry which is preliminary data.</text>
</comment>
<dbReference type="AlphaFoldDB" id="A0A837NQH1"/>
<feature type="non-terminal residue" evidence="1">
    <location>
        <position position="216"/>
    </location>
</feature>